<organism evidence="2">
    <name type="scientific">Lygus hesperus</name>
    <name type="common">Western plant bug</name>
    <dbReference type="NCBI Taxonomy" id="30085"/>
    <lineage>
        <taxon>Eukaryota</taxon>
        <taxon>Metazoa</taxon>
        <taxon>Ecdysozoa</taxon>
        <taxon>Arthropoda</taxon>
        <taxon>Hexapoda</taxon>
        <taxon>Insecta</taxon>
        <taxon>Pterygota</taxon>
        <taxon>Neoptera</taxon>
        <taxon>Paraneoptera</taxon>
        <taxon>Hemiptera</taxon>
        <taxon>Heteroptera</taxon>
        <taxon>Panheteroptera</taxon>
        <taxon>Cimicomorpha</taxon>
        <taxon>Miridae</taxon>
        <taxon>Mirini</taxon>
        <taxon>Lygus</taxon>
    </lineage>
</organism>
<reference evidence="2" key="1">
    <citation type="journal article" date="2014" name="PLoS ONE">
        <title>Transcriptome-Based Identification of ABC Transporters in the Western Tarnished Plant Bug Lygus hesperus.</title>
        <authorList>
            <person name="Hull J.J."/>
            <person name="Chaney K."/>
            <person name="Geib S.M."/>
            <person name="Fabrick J.A."/>
            <person name="Brent C.S."/>
            <person name="Walsh D."/>
            <person name="Lavine L.C."/>
        </authorList>
    </citation>
    <scope>NUCLEOTIDE SEQUENCE</scope>
</reference>
<dbReference type="EMBL" id="GBHO01032241">
    <property type="protein sequence ID" value="JAG11363.1"/>
    <property type="molecule type" value="Transcribed_RNA"/>
</dbReference>
<protein>
    <submittedName>
        <fullName evidence="2">tRNA pseudouridine synthase Pus10</fullName>
    </submittedName>
</protein>
<keyword evidence="1" id="KW-0732">Signal</keyword>
<evidence type="ECO:0000313" key="2">
    <source>
        <dbReference type="EMBL" id="JAG11363.1"/>
    </source>
</evidence>
<feature type="non-terminal residue" evidence="2">
    <location>
        <position position="296"/>
    </location>
</feature>
<sequence>MKAAFVITLIAAINYARTVHNKDKTNIQRKQSHSSQGEGSQSLVISSGAKLTNENVSAFLPEPYEMDMLDGSDLNEDESFVLVPLKNLVKKPRKPRDTSVKDEKDPLYVMIPYKELSRKSNDFGEPVNIIAMDDRIALKRDTPDDALSNFNFEISRQKGREKSNTRPRRSFKTRQIAKRNFKYPFFSNHGEDANVAKVADSESLWEVPLAKYSGNGANPYLLTRNQKSTYKSKKSLGVNELRNQLRKELSSSVQEPRIYTEFKDLNPKLKDIQNIMSKQRKSPSKSPVNITMYISN</sequence>
<dbReference type="AlphaFoldDB" id="A0A0A9WXV1"/>
<accession>A0A0A9WXV1</accession>
<gene>
    <name evidence="2" type="primary">pus10</name>
    <name evidence="2" type="ORF">CM83_99878</name>
</gene>
<feature type="signal peptide" evidence="1">
    <location>
        <begin position="1"/>
        <end position="18"/>
    </location>
</feature>
<proteinExistence type="predicted"/>
<feature type="chain" id="PRO_5002052481" evidence="1">
    <location>
        <begin position="19"/>
        <end position="296"/>
    </location>
</feature>
<name>A0A0A9WXV1_LYGHE</name>
<evidence type="ECO:0000256" key="1">
    <source>
        <dbReference type="SAM" id="SignalP"/>
    </source>
</evidence>
<reference evidence="2" key="2">
    <citation type="submission" date="2014-07" db="EMBL/GenBank/DDBJ databases">
        <authorList>
            <person name="Hull J."/>
        </authorList>
    </citation>
    <scope>NUCLEOTIDE SEQUENCE</scope>
</reference>